<dbReference type="GeneID" id="28766353"/>
<feature type="region of interest" description="Disordered" evidence="1">
    <location>
        <begin position="172"/>
        <end position="214"/>
    </location>
</feature>
<feature type="region of interest" description="Disordered" evidence="1">
    <location>
        <begin position="1"/>
        <end position="77"/>
    </location>
</feature>
<gene>
    <name evidence="2" type="ORF">CC84DRAFT_1217144</name>
</gene>
<reference evidence="2 3" key="1">
    <citation type="submission" date="2016-05" db="EMBL/GenBank/DDBJ databases">
        <title>Comparative analysis of secretome profiles of manganese(II)-oxidizing ascomycete fungi.</title>
        <authorList>
            <consortium name="DOE Joint Genome Institute"/>
            <person name="Zeiner C.A."/>
            <person name="Purvine S.O."/>
            <person name="Zink E.M."/>
            <person name="Wu S."/>
            <person name="Pasa-Tolic L."/>
            <person name="Chaput D.L."/>
            <person name="Haridas S."/>
            <person name="Grigoriev I.V."/>
            <person name="Santelli C.M."/>
            <person name="Hansel C.M."/>
        </authorList>
    </citation>
    <scope>NUCLEOTIDE SEQUENCE [LARGE SCALE GENOMIC DNA]</scope>
    <source>
        <strain evidence="2 3">AP3s5-JAC2a</strain>
    </source>
</reference>
<dbReference type="Proteomes" id="UP000077069">
    <property type="component" value="Unassembled WGS sequence"/>
</dbReference>
<accession>A0A177CGL5</accession>
<dbReference type="InParanoid" id="A0A177CGL5"/>
<feature type="compositionally biased region" description="Basic and acidic residues" evidence="1">
    <location>
        <begin position="53"/>
        <end position="64"/>
    </location>
</feature>
<proteinExistence type="predicted"/>
<evidence type="ECO:0000313" key="2">
    <source>
        <dbReference type="EMBL" id="OAG05837.1"/>
    </source>
</evidence>
<dbReference type="RefSeq" id="XP_018036202.1">
    <property type="nucleotide sequence ID" value="XM_018182867.1"/>
</dbReference>
<dbReference type="OrthoDB" id="3796252at2759"/>
<protein>
    <submittedName>
        <fullName evidence="2">Uncharacterized protein</fullName>
    </submittedName>
</protein>
<keyword evidence="3" id="KW-1185">Reference proteome</keyword>
<dbReference type="AlphaFoldDB" id="A0A177CGL5"/>
<feature type="compositionally biased region" description="Low complexity" evidence="1">
    <location>
        <begin position="14"/>
        <end position="49"/>
    </location>
</feature>
<organism evidence="2 3">
    <name type="scientific">Paraphaeosphaeria sporulosa</name>
    <dbReference type="NCBI Taxonomy" id="1460663"/>
    <lineage>
        <taxon>Eukaryota</taxon>
        <taxon>Fungi</taxon>
        <taxon>Dikarya</taxon>
        <taxon>Ascomycota</taxon>
        <taxon>Pezizomycotina</taxon>
        <taxon>Dothideomycetes</taxon>
        <taxon>Pleosporomycetidae</taxon>
        <taxon>Pleosporales</taxon>
        <taxon>Massarineae</taxon>
        <taxon>Didymosphaeriaceae</taxon>
        <taxon>Paraphaeosphaeria</taxon>
    </lineage>
</organism>
<feature type="region of interest" description="Disordered" evidence="1">
    <location>
        <begin position="249"/>
        <end position="283"/>
    </location>
</feature>
<feature type="compositionally biased region" description="Acidic residues" evidence="1">
    <location>
        <begin position="197"/>
        <end position="208"/>
    </location>
</feature>
<sequence length="283" mass="31125">MARLNPNPAPAPSPRACSAPVPASARLKSTYTPSSPTSSRTKGSRTSSGDARAGAEQDEKREQTHASSRSLLDECREDKHRPRLIIARVSRAAANLTLRKRRSPQKQASAPDLARIYPFLENVVVVEVPDDSDSDADSERTKEIRYENEHGWEAYIGCGIGEESSLFETEIECQKQEEEDEQTCDTEKIGSNGNKSEDDDDDDDDDDSAYGSFNIEVPEAACPTFITREDSHWTYAAICAWRDNVCAGSPSPPPSKALPSITVRKRPTPRTPGKSPGKRLLTF</sequence>
<name>A0A177CGL5_9PLEO</name>
<evidence type="ECO:0000313" key="3">
    <source>
        <dbReference type="Proteomes" id="UP000077069"/>
    </source>
</evidence>
<evidence type="ECO:0000256" key="1">
    <source>
        <dbReference type="SAM" id="MobiDB-lite"/>
    </source>
</evidence>
<dbReference type="EMBL" id="KV441552">
    <property type="protein sequence ID" value="OAG05837.1"/>
    <property type="molecule type" value="Genomic_DNA"/>
</dbReference>